<keyword evidence="3" id="KW-1185">Reference proteome</keyword>
<organism evidence="2 3">
    <name type="scientific">Pleurotus eryngii</name>
    <name type="common">Boletus of the steppes</name>
    <dbReference type="NCBI Taxonomy" id="5323"/>
    <lineage>
        <taxon>Eukaryota</taxon>
        <taxon>Fungi</taxon>
        <taxon>Dikarya</taxon>
        <taxon>Basidiomycota</taxon>
        <taxon>Agaricomycotina</taxon>
        <taxon>Agaricomycetes</taxon>
        <taxon>Agaricomycetidae</taxon>
        <taxon>Agaricales</taxon>
        <taxon>Pleurotineae</taxon>
        <taxon>Pleurotaceae</taxon>
        <taxon>Pleurotus</taxon>
    </lineage>
</organism>
<evidence type="ECO:0000313" key="3">
    <source>
        <dbReference type="Proteomes" id="UP000807025"/>
    </source>
</evidence>
<comment type="caution">
    <text evidence="2">The sequence shown here is derived from an EMBL/GenBank/DDBJ whole genome shotgun (WGS) entry which is preliminary data.</text>
</comment>
<dbReference type="AlphaFoldDB" id="A0A9P5ZU71"/>
<feature type="region of interest" description="Disordered" evidence="1">
    <location>
        <begin position="240"/>
        <end position="361"/>
    </location>
</feature>
<feature type="region of interest" description="Disordered" evidence="1">
    <location>
        <begin position="157"/>
        <end position="226"/>
    </location>
</feature>
<feature type="region of interest" description="Disordered" evidence="1">
    <location>
        <begin position="80"/>
        <end position="109"/>
    </location>
</feature>
<protein>
    <submittedName>
        <fullName evidence="2">Uncharacterized protein</fullName>
    </submittedName>
</protein>
<dbReference type="PRINTS" id="PR01217">
    <property type="entry name" value="PRICHEXTENSN"/>
</dbReference>
<dbReference type="Proteomes" id="UP000807025">
    <property type="component" value="Unassembled WGS sequence"/>
</dbReference>
<feature type="compositionally biased region" description="Low complexity" evidence="1">
    <location>
        <begin position="243"/>
        <end position="288"/>
    </location>
</feature>
<dbReference type="EMBL" id="MU154573">
    <property type="protein sequence ID" value="KAF9494373.1"/>
    <property type="molecule type" value="Genomic_DNA"/>
</dbReference>
<feature type="compositionally biased region" description="Pro residues" evidence="1">
    <location>
        <begin position="177"/>
        <end position="206"/>
    </location>
</feature>
<gene>
    <name evidence="2" type="ORF">BDN71DRAFT_1507656</name>
</gene>
<evidence type="ECO:0000313" key="2">
    <source>
        <dbReference type="EMBL" id="KAF9494373.1"/>
    </source>
</evidence>
<name>A0A9P5ZU71_PLEER</name>
<feature type="compositionally biased region" description="Polar residues" evidence="1">
    <location>
        <begin position="23"/>
        <end position="34"/>
    </location>
</feature>
<feature type="compositionally biased region" description="Basic and acidic residues" evidence="1">
    <location>
        <begin position="351"/>
        <end position="361"/>
    </location>
</feature>
<sequence length="361" mass="38246">MLPHSLQAFTDSYFSPSPSSSPYHTNNSNRNTCHYHSPPGLLSYPSFQQLDQDFRSPYTVTHPPTRTTRARSRTISLAASPLYTPSPHPSSFSSPSTSTSSSPSFSYSSTASSAYNVEQQILAPNSILYTSTTPSAGGSGRGRSECVRGNGGANVNIWRFTPPSPPPPTTTITLKTPTPPAPKSPSPTPPTPAPRTPKPTPTPTPTPTSESAALAREKAQSLQRSRARVVAGMILHRVHCHAPRNPSPSSSSLPQRNSSSPRSPNPSSRAPQATTCRARARQTTAPPASAGSRLREVIYSCYWDDEDAASEGSGSDAESEGSEGSDGTLVDEQAGNVDKAKVVFGDEENDVEGKVGEGRDV</sequence>
<dbReference type="OrthoDB" id="10675648at2759"/>
<proteinExistence type="predicted"/>
<feature type="region of interest" description="Disordered" evidence="1">
    <location>
        <begin position="16"/>
        <end position="37"/>
    </location>
</feature>
<reference evidence="2" key="1">
    <citation type="submission" date="2020-11" db="EMBL/GenBank/DDBJ databases">
        <authorList>
            <consortium name="DOE Joint Genome Institute"/>
            <person name="Ahrendt S."/>
            <person name="Riley R."/>
            <person name="Andreopoulos W."/>
            <person name="Labutti K."/>
            <person name="Pangilinan J."/>
            <person name="Ruiz-Duenas F.J."/>
            <person name="Barrasa J.M."/>
            <person name="Sanchez-Garcia M."/>
            <person name="Camarero S."/>
            <person name="Miyauchi S."/>
            <person name="Serrano A."/>
            <person name="Linde D."/>
            <person name="Babiker R."/>
            <person name="Drula E."/>
            <person name="Ayuso-Fernandez I."/>
            <person name="Pacheco R."/>
            <person name="Padilla G."/>
            <person name="Ferreira P."/>
            <person name="Barriuso J."/>
            <person name="Kellner H."/>
            <person name="Castanera R."/>
            <person name="Alfaro M."/>
            <person name="Ramirez L."/>
            <person name="Pisabarro A.G."/>
            <person name="Kuo A."/>
            <person name="Tritt A."/>
            <person name="Lipzen A."/>
            <person name="He G."/>
            <person name="Yan M."/>
            <person name="Ng V."/>
            <person name="Cullen D."/>
            <person name="Martin F."/>
            <person name="Rosso M.-N."/>
            <person name="Henrissat B."/>
            <person name="Hibbett D."/>
            <person name="Martinez A.T."/>
            <person name="Grigoriev I.V."/>
        </authorList>
    </citation>
    <scope>NUCLEOTIDE SEQUENCE</scope>
    <source>
        <strain evidence="2">ATCC 90797</strain>
    </source>
</reference>
<evidence type="ECO:0000256" key="1">
    <source>
        <dbReference type="SAM" id="MobiDB-lite"/>
    </source>
</evidence>
<accession>A0A9P5ZU71</accession>